<name>A0ABQ1ZRV5_9BACL</name>
<dbReference type="Proteomes" id="UP000605427">
    <property type="component" value="Unassembled WGS sequence"/>
</dbReference>
<dbReference type="Pfam" id="PF06719">
    <property type="entry name" value="AraC_N"/>
    <property type="match status" value="1"/>
</dbReference>
<comment type="caution">
    <text evidence="4">The sequence shown here is derived from an EMBL/GenBank/DDBJ whole genome shotgun (WGS) entry which is preliminary data.</text>
</comment>
<dbReference type="PROSITE" id="PS01124">
    <property type="entry name" value="HTH_ARAC_FAMILY_2"/>
    <property type="match status" value="1"/>
</dbReference>
<dbReference type="EMBL" id="BMDD01000002">
    <property type="protein sequence ID" value="GGH75973.1"/>
    <property type="molecule type" value="Genomic_DNA"/>
</dbReference>
<dbReference type="SMART" id="SM00342">
    <property type="entry name" value="HTH_ARAC"/>
    <property type="match status" value="1"/>
</dbReference>
<keyword evidence="2" id="KW-0804">Transcription</keyword>
<reference evidence="5" key="1">
    <citation type="journal article" date="2019" name="Int. J. Syst. Evol. Microbiol.">
        <title>The Global Catalogue of Microorganisms (GCM) 10K type strain sequencing project: providing services to taxonomists for standard genome sequencing and annotation.</title>
        <authorList>
            <consortium name="The Broad Institute Genomics Platform"/>
            <consortium name="The Broad Institute Genome Sequencing Center for Infectious Disease"/>
            <person name="Wu L."/>
            <person name="Ma J."/>
        </authorList>
    </citation>
    <scope>NUCLEOTIDE SEQUENCE [LARGE SCALE GENOMIC DNA]</scope>
    <source>
        <strain evidence="5">CCM 8702</strain>
    </source>
</reference>
<dbReference type="SUPFAM" id="SSF46689">
    <property type="entry name" value="Homeodomain-like"/>
    <property type="match status" value="2"/>
</dbReference>
<evidence type="ECO:0000313" key="4">
    <source>
        <dbReference type="EMBL" id="GGH75973.1"/>
    </source>
</evidence>
<gene>
    <name evidence="4" type="ORF">GCM10007362_17530</name>
</gene>
<organism evidence="4 5">
    <name type="scientific">Saccharibacillus endophyticus</name>
    <dbReference type="NCBI Taxonomy" id="2060666"/>
    <lineage>
        <taxon>Bacteria</taxon>
        <taxon>Bacillati</taxon>
        <taxon>Bacillota</taxon>
        <taxon>Bacilli</taxon>
        <taxon>Bacillales</taxon>
        <taxon>Paenibacillaceae</taxon>
        <taxon>Saccharibacillus</taxon>
    </lineage>
</organism>
<keyword evidence="1" id="KW-0805">Transcription regulation</keyword>
<accession>A0ABQ1ZRV5</accession>
<dbReference type="InterPro" id="IPR018060">
    <property type="entry name" value="HTH_AraC"/>
</dbReference>
<dbReference type="InterPro" id="IPR009594">
    <property type="entry name" value="Tscrpt_reg_HTH_AraC_N"/>
</dbReference>
<dbReference type="Pfam" id="PF12833">
    <property type="entry name" value="HTH_18"/>
    <property type="match status" value="1"/>
</dbReference>
<proteinExistence type="predicted"/>
<feature type="domain" description="HTH araC/xylS-type" evidence="3">
    <location>
        <begin position="210"/>
        <end position="308"/>
    </location>
</feature>
<dbReference type="Gene3D" id="1.10.10.60">
    <property type="entry name" value="Homeodomain-like"/>
    <property type="match status" value="1"/>
</dbReference>
<evidence type="ECO:0000259" key="3">
    <source>
        <dbReference type="PROSITE" id="PS01124"/>
    </source>
</evidence>
<dbReference type="RefSeq" id="WP_172242358.1">
    <property type="nucleotide sequence ID" value="NZ_BMDD01000002.1"/>
</dbReference>
<evidence type="ECO:0000313" key="5">
    <source>
        <dbReference type="Proteomes" id="UP000605427"/>
    </source>
</evidence>
<sequence length="327" mass="36472">MIHERGETFSNEQRIQADTETKRLASLVAAHIREDGTGESSIPGLYLNRYSRIEPSHYSYTMYWPTVGIVAQGKKTVKVGEEETEYGGSKVIVVPVAIPVRMQTVQASPTEPFLGVGVYLNPQKIAALIPRVFPDGLPKSKSYRAKYVLESQPELIAAISRLVACLDDRQDEGLLASLAMDEIFVRLLRSSIGVHVAETALAESSVRRIAEAIAWLQQHFAEPLKMADLAQRAHFSESSFRAQFKSVTSMSPLQYQKELRLQEARRLMLAGEYDATTACRLVGYISDAQFSRDYRRLFGSPPSRDIAKWKQIELSSGMQANANEASL</sequence>
<dbReference type="PANTHER" id="PTHR43436:SF1">
    <property type="entry name" value="TRANSCRIPTIONAL REGULATORY PROTEIN"/>
    <property type="match status" value="1"/>
</dbReference>
<evidence type="ECO:0000256" key="2">
    <source>
        <dbReference type="ARBA" id="ARBA00023163"/>
    </source>
</evidence>
<evidence type="ECO:0000256" key="1">
    <source>
        <dbReference type="ARBA" id="ARBA00023015"/>
    </source>
</evidence>
<keyword evidence="5" id="KW-1185">Reference proteome</keyword>
<protein>
    <submittedName>
        <fullName evidence="4">AraC family transcriptional regulator</fullName>
    </submittedName>
</protein>
<dbReference type="InterPro" id="IPR009057">
    <property type="entry name" value="Homeodomain-like_sf"/>
</dbReference>
<dbReference type="PANTHER" id="PTHR43436">
    <property type="entry name" value="ARAC-FAMILY TRANSCRIPTIONAL REGULATOR"/>
    <property type="match status" value="1"/>
</dbReference>